<protein>
    <recommendedName>
        <fullName evidence="3">3-methyl-2-oxobutanoate hydroxymethyltransferase</fullName>
        <ecNumber evidence="3">2.1.2.11</ecNumber>
    </recommendedName>
</protein>
<keyword evidence="7" id="KW-1185">Reference proteome</keyword>
<evidence type="ECO:0000256" key="5">
    <source>
        <dbReference type="ARBA" id="ARBA00022679"/>
    </source>
</evidence>
<dbReference type="Gene3D" id="3.20.20.60">
    <property type="entry name" value="Phosphoenolpyruvate-binding domains"/>
    <property type="match status" value="1"/>
</dbReference>
<keyword evidence="6" id="KW-0489">Methyltransferase</keyword>
<dbReference type="EMBL" id="LT607413">
    <property type="protein sequence ID" value="SCF23935.1"/>
    <property type="molecule type" value="Genomic_DNA"/>
</dbReference>
<dbReference type="InterPro" id="IPR003700">
    <property type="entry name" value="Pantoate_hydroxy_MeTrfase"/>
</dbReference>
<evidence type="ECO:0000313" key="6">
    <source>
        <dbReference type="EMBL" id="SCF23935.1"/>
    </source>
</evidence>
<evidence type="ECO:0000256" key="2">
    <source>
        <dbReference type="ARBA" id="ARBA00011424"/>
    </source>
</evidence>
<accession>A0A1C4YT54</accession>
<dbReference type="RefSeq" id="WP_414467531.1">
    <property type="nucleotide sequence ID" value="NZ_LT607413.1"/>
</dbReference>
<keyword evidence="4" id="KW-0566">Pantothenate biosynthesis</keyword>
<evidence type="ECO:0000256" key="4">
    <source>
        <dbReference type="ARBA" id="ARBA00022655"/>
    </source>
</evidence>
<dbReference type="GO" id="GO:0032259">
    <property type="term" value="P:methylation"/>
    <property type="evidence" value="ECO:0007669"/>
    <property type="project" value="UniProtKB-KW"/>
</dbReference>
<dbReference type="InParanoid" id="A0A1C4YT54"/>
<comment type="subunit">
    <text evidence="2">Homodecamer; pentamer of dimers.</text>
</comment>
<dbReference type="EC" id="2.1.2.11" evidence="3"/>
<gene>
    <name evidence="6" type="ORF">GA0070618_4340</name>
</gene>
<keyword evidence="5 6" id="KW-0808">Transferase</keyword>
<organism evidence="6 7">
    <name type="scientific">Micromonospora echinospora</name>
    <name type="common">Micromonospora purpurea</name>
    <dbReference type="NCBI Taxonomy" id="1877"/>
    <lineage>
        <taxon>Bacteria</taxon>
        <taxon>Bacillati</taxon>
        <taxon>Actinomycetota</taxon>
        <taxon>Actinomycetes</taxon>
        <taxon>Micromonosporales</taxon>
        <taxon>Micromonosporaceae</taxon>
        <taxon>Micromonospora</taxon>
    </lineage>
</organism>
<evidence type="ECO:0000313" key="7">
    <source>
        <dbReference type="Proteomes" id="UP000198253"/>
    </source>
</evidence>
<reference evidence="7" key="1">
    <citation type="submission" date="2016-06" db="EMBL/GenBank/DDBJ databases">
        <authorList>
            <person name="Varghese N."/>
            <person name="Submissions Spin"/>
        </authorList>
    </citation>
    <scope>NUCLEOTIDE SEQUENCE [LARGE SCALE GENOMIC DNA]</scope>
    <source>
        <strain evidence="7">DSM 43816</strain>
    </source>
</reference>
<name>A0A1C4YT54_MICEC</name>
<evidence type="ECO:0000256" key="3">
    <source>
        <dbReference type="ARBA" id="ARBA00012618"/>
    </source>
</evidence>
<dbReference type="InterPro" id="IPR040442">
    <property type="entry name" value="Pyrv_kinase-like_dom_sf"/>
</dbReference>
<dbReference type="InterPro" id="IPR015813">
    <property type="entry name" value="Pyrv/PenolPyrv_kinase-like_dom"/>
</dbReference>
<dbReference type="GO" id="GO:0008168">
    <property type="term" value="F:methyltransferase activity"/>
    <property type="evidence" value="ECO:0007669"/>
    <property type="project" value="UniProtKB-KW"/>
</dbReference>
<dbReference type="Proteomes" id="UP000198253">
    <property type="component" value="Chromosome I"/>
</dbReference>
<comment type="similarity">
    <text evidence="1">Belongs to the PanB family.</text>
</comment>
<dbReference type="Pfam" id="PF02548">
    <property type="entry name" value="Pantoate_transf"/>
    <property type="match status" value="1"/>
</dbReference>
<dbReference type="GO" id="GO:0003864">
    <property type="term" value="F:3-methyl-2-oxobutanoate hydroxymethyltransferase activity"/>
    <property type="evidence" value="ECO:0007669"/>
    <property type="project" value="UniProtKB-EC"/>
</dbReference>
<sequence length="64" mass="6568">MSGGFGSLYGVRGRRLTSRDLAAAKKRGELWAMLAACDALTARVSDEVGVPALLVGDSAASRAS</sequence>
<dbReference type="AlphaFoldDB" id="A0A1C4YT54"/>
<dbReference type="SUPFAM" id="SSF51621">
    <property type="entry name" value="Phosphoenolpyruvate/pyruvate domain"/>
    <property type="match status" value="1"/>
</dbReference>
<proteinExistence type="inferred from homology"/>
<dbReference type="GO" id="GO:0015940">
    <property type="term" value="P:pantothenate biosynthetic process"/>
    <property type="evidence" value="ECO:0007669"/>
    <property type="project" value="UniProtKB-KW"/>
</dbReference>
<evidence type="ECO:0000256" key="1">
    <source>
        <dbReference type="ARBA" id="ARBA00008676"/>
    </source>
</evidence>